<evidence type="ECO:0000256" key="1">
    <source>
        <dbReference type="SAM" id="Phobius"/>
    </source>
</evidence>
<gene>
    <name evidence="2" type="ORF">BDV98DRAFT_569026</name>
</gene>
<feature type="transmembrane region" description="Helical" evidence="1">
    <location>
        <begin position="112"/>
        <end position="136"/>
    </location>
</feature>
<dbReference type="Proteomes" id="UP000305067">
    <property type="component" value="Unassembled WGS sequence"/>
</dbReference>
<evidence type="ECO:0000313" key="3">
    <source>
        <dbReference type="Proteomes" id="UP000305067"/>
    </source>
</evidence>
<sequence length="363" mass="39102">MVLSPDDALTLQLAGTALSQNMGTAMMGALLYGPYALLACIAIHGLITRPARTHASYILLAVLFTTLVLMTVFVVGSICTAFKMFLHVLVYNADMELPARMEIALYANAVKAYLSFLSSSNGLLFLIGDGIVIWRARAVWGGAWQGRLALTPCFLLLVNTGNFVAQQIIVHVHAGNTSTASPQLRSALNSLILTGYVLNVTVNLLATGLVAYRAVLHRRFIQRSGLKIDSRASNVLLLLTESGALYSMIQLVSLLLFVSALSPGVDASALSFTISLWQRLALFISALYPVLVVLIVTHQRSLAMSTTNNGPLDIERTAPAFEKFSKSGLSATVFTSVRTVSSEASSMVSSLLTRSDSKTRWGR</sequence>
<evidence type="ECO:0008006" key="4">
    <source>
        <dbReference type="Google" id="ProtNLM"/>
    </source>
</evidence>
<keyword evidence="1" id="KW-0472">Membrane</keyword>
<organism evidence="2 3">
    <name type="scientific">Pterulicium gracile</name>
    <dbReference type="NCBI Taxonomy" id="1884261"/>
    <lineage>
        <taxon>Eukaryota</taxon>
        <taxon>Fungi</taxon>
        <taxon>Dikarya</taxon>
        <taxon>Basidiomycota</taxon>
        <taxon>Agaricomycotina</taxon>
        <taxon>Agaricomycetes</taxon>
        <taxon>Agaricomycetidae</taxon>
        <taxon>Agaricales</taxon>
        <taxon>Pleurotineae</taxon>
        <taxon>Pterulaceae</taxon>
        <taxon>Pterulicium</taxon>
    </lineage>
</organism>
<reference evidence="2 3" key="1">
    <citation type="journal article" date="2019" name="Nat. Ecol. Evol.">
        <title>Megaphylogeny resolves global patterns of mushroom evolution.</title>
        <authorList>
            <person name="Varga T."/>
            <person name="Krizsan K."/>
            <person name="Foldi C."/>
            <person name="Dima B."/>
            <person name="Sanchez-Garcia M."/>
            <person name="Sanchez-Ramirez S."/>
            <person name="Szollosi G.J."/>
            <person name="Szarkandi J.G."/>
            <person name="Papp V."/>
            <person name="Albert L."/>
            <person name="Andreopoulos W."/>
            <person name="Angelini C."/>
            <person name="Antonin V."/>
            <person name="Barry K.W."/>
            <person name="Bougher N.L."/>
            <person name="Buchanan P."/>
            <person name="Buyck B."/>
            <person name="Bense V."/>
            <person name="Catcheside P."/>
            <person name="Chovatia M."/>
            <person name="Cooper J."/>
            <person name="Damon W."/>
            <person name="Desjardin D."/>
            <person name="Finy P."/>
            <person name="Geml J."/>
            <person name="Haridas S."/>
            <person name="Hughes K."/>
            <person name="Justo A."/>
            <person name="Karasinski D."/>
            <person name="Kautmanova I."/>
            <person name="Kiss B."/>
            <person name="Kocsube S."/>
            <person name="Kotiranta H."/>
            <person name="LaButti K.M."/>
            <person name="Lechner B.E."/>
            <person name="Liimatainen K."/>
            <person name="Lipzen A."/>
            <person name="Lukacs Z."/>
            <person name="Mihaltcheva S."/>
            <person name="Morgado L.N."/>
            <person name="Niskanen T."/>
            <person name="Noordeloos M.E."/>
            <person name="Ohm R.A."/>
            <person name="Ortiz-Santana B."/>
            <person name="Ovrebo C."/>
            <person name="Racz N."/>
            <person name="Riley R."/>
            <person name="Savchenko A."/>
            <person name="Shiryaev A."/>
            <person name="Soop K."/>
            <person name="Spirin V."/>
            <person name="Szebenyi C."/>
            <person name="Tomsovsky M."/>
            <person name="Tulloss R.E."/>
            <person name="Uehling J."/>
            <person name="Grigoriev I.V."/>
            <person name="Vagvolgyi C."/>
            <person name="Papp T."/>
            <person name="Martin F.M."/>
            <person name="Miettinen O."/>
            <person name="Hibbett D.S."/>
            <person name="Nagy L.G."/>
        </authorList>
    </citation>
    <scope>NUCLEOTIDE SEQUENCE [LARGE SCALE GENOMIC DNA]</scope>
    <source>
        <strain evidence="2 3">CBS 309.79</strain>
    </source>
</reference>
<feature type="transmembrane region" description="Helical" evidence="1">
    <location>
        <begin position="276"/>
        <end position="296"/>
    </location>
</feature>
<name>A0A5C3QEE8_9AGAR</name>
<keyword evidence="1" id="KW-0812">Transmembrane</keyword>
<keyword evidence="1" id="KW-1133">Transmembrane helix</keyword>
<keyword evidence="3" id="KW-1185">Reference proteome</keyword>
<evidence type="ECO:0000313" key="2">
    <source>
        <dbReference type="EMBL" id="TFL00455.1"/>
    </source>
</evidence>
<dbReference type="EMBL" id="ML178828">
    <property type="protein sequence ID" value="TFL00455.1"/>
    <property type="molecule type" value="Genomic_DNA"/>
</dbReference>
<dbReference type="OrthoDB" id="3259206at2759"/>
<feature type="transmembrane region" description="Helical" evidence="1">
    <location>
        <begin position="190"/>
        <end position="215"/>
    </location>
</feature>
<feature type="transmembrane region" description="Helical" evidence="1">
    <location>
        <begin position="59"/>
        <end position="92"/>
    </location>
</feature>
<proteinExistence type="predicted"/>
<feature type="transmembrane region" description="Helical" evidence="1">
    <location>
        <begin position="148"/>
        <end position="170"/>
    </location>
</feature>
<dbReference type="AlphaFoldDB" id="A0A5C3QEE8"/>
<feature type="transmembrane region" description="Helical" evidence="1">
    <location>
        <begin position="29"/>
        <end position="47"/>
    </location>
</feature>
<feature type="transmembrane region" description="Helical" evidence="1">
    <location>
        <begin position="235"/>
        <end position="256"/>
    </location>
</feature>
<protein>
    <recommendedName>
        <fullName evidence="4">Taste receptor type 2</fullName>
    </recommendedName>
</protein>
<accession>A0A5C3QEE8</accession>